<accession>A0A8S1RVP8</accession>
<keyword evidence="4" id="KW-1133">Transmembrane helix</keyword>
<reference evidence="5" key="1">
    <citation type="submission" date="2021-01" db="EMBL/GenBank/DDBJ databases">
        <authorList>
            <consortium name="Genoscope - CEA"/>
            <person name="William W."/>
        </authorList>
    </citation>
    <scope>NUCLEOTIDE SEQUENCE</scope>
</reference>
<keyword evidence="3" id="KW-1015">Disulfide bond</keyword>
<evidence type="ECO:0000256" key="3">
    <source>
        <dbReference type="ARBA" id="ARBA00023157"/>
    </source>
</evidence>
<dbReference type="EMBL" id="CAJJDN010000362">
    <property type="protein sequence ID" value="CAD8131035.1"/>
    <property type="molecule type" value="Genomic_DNA"/>
</dbReference>
<keyword evidence="2" id="KW-0677">Repeat</keyword>
<keyword evidence="4" id="KW-0812">Transmembrane</keyword>
<name>A0A8S1RVP8_9CILI</name>
<comment type="caution">
    <text evidence="5">The sequence shown here is derived from an EMBL/GenBank/DDBJ whole genome shotgun (WGS) entry which is preliminary data.</text>
</comment>
<protein>
    <submittedName>
        <fullName evidence="5">Uncharacterized protein</fullName>
    </submittedName>
</protein>
<dbReference type="PANTHER" id="PTHR38934:SF6">
    <property type="entry name" value="CHROMOSOME UNDETERMINED SCAFFOLD_176, WHOLE GENOME SHOTGUN SEQUENCE"/>
    <property type="match status" value="1"/>
</dbReference>
<dbReference type="Proteomes" id="UP000692954">
    <property type="component" value="Unassembled WGS sequence"/>
</dbReference>
<dbReference type="NCBIfam" id="TIGR02232">
    <property type="entry name" value="myxo_disulf_rpt"/>
    <property type="match status" value="2"/>
</dbReference>
<feature type="transmembrane region" description="Helical" evidence="4">
    <location>
        <begin position="482"/>
        <end position="503"/>
    </location>
</feature>
<evidence type="ECO:0000313" key="6">
    <source>
        <dbReference type="Proteomes" id="UP000692954"/>
    </source>
</evidence>
<dbReference type="PANTHER" id="PTHR38934">
    <property type="entry name" value="HYPHALLY REGULATED CELL WALL PROTEIN 1"/>
    <property type="match status" value="1"/>
</dbReference>
<feature type="transmembrane region" description="Helical" evidence="4">
    <location>
        <begin position="388"/>
        <end position="415"/>
    </location>
</feature>
<evidence type="ECO:0000256" key="1">
    <source>
        <dbReference type="ARBA" id="ARBA00022729"/>
    </source>
</evidence>
<dbReference type="AlphaFoldDB" id="A0A8S1RVP8"/>
<dbReference type="Pfam" id="PF13948">
    <property type="entry name" value="DUF4215"/>
    <property type="match status" value="2"/>
</dbReference>
<dbReference type="InterPro" id="IPR011936">
    <property type="entry name" value="Myxo_disulph_rpt"/>
</dbReference>
<evidence type="ECO:0000313" key="5">
    <source>
        <dbReference type="EMBL" id="CAD8131035.1"/>
    </source>
</evidence>
<organism evidence="5 6">
    <name type="scientific">Paramecium sonneborni</name>
    <dbReference type="NCBI Taxonomy" id="65129"/>
    <lineage>
        <taxon>Eukaryota</taxon>
        <taxon>Sar</taxon>
        <taxon>Alveolata</taxon>
        <taxon>Ciliophora</taxon>
        <taxon>Intramacronucleata</taxon>
        <taxon>Oligohymenophorea</taxon>
        <taxon>Peniculida</taxon>
        <taxon>Parameciidae</taxon>
        <taxon>Paramecium</taxon>
    </lineage>
</organism>
<keyword evidence="6" id="KW-1185">Reference proteome</keyword>
<dbReference type="OrthoDB" id="536211at2759"/>
<gene>
    <name evidence="5" type="ORF">PSON_ATCC_30995.1.T3620003</name>
</gene>
<sequence>MKIYIFKEVFNSQVPKATSMKNIYKEIDQFLQHGCMQNKTKIYVTTKVRKNQKKKLYIIIYEKIPLQLIISIEHCKTNKFSICLECEVGFVMIDNICFPNCGDKLILEQYEDCDDGNQQPYDGCFQCEFQCRYEFVNNSCLSVCGDQIVTKEEDCDDGNLQPYDGCFDCLYSCSKNCFECFQGICLECNYQFQLLISNQCKQQLNCGDGFLQENEECDDGNYYAMDGCKECQIEQNWICITITKDSQSQCTFVKAPNLVINYLNMTNNKQYISILFDQKVKINTFQPFSETINFELLNIDEKNWNSTLHIIQDIGSEVSFGEFIVQIEVYQLLEFRPILKIQVNQIVTNQYNAVLEVVEKSITLKYPTFIDQTQKDYSQNLKSLNQNIIYLLTGIVVASLILGSGDLFVEILAILQFQQYLKYINLQYPENLEIYFSLYDLITIQPLLELIYFPQLLQFIDFQPYQEYSQGKFNFYKQNSNLIINLSCQIFQLLILLLLNLLLKQIKKILYNGIFCPRFFYGMSRLSLYLKRKIILKFNQSFYNFFMNLIKLLKLMSFLRITKSLTPKWLGYDIQNIIIYKKQLNLRLS</sequence>
<evidence type="ECO:0000256" key="2">
    <source>
        <dbReference type="ARBA" id="ARBA00022737"/>
    </source>
</evidence>
<keyword evidence="1" id="KW-0732">Signal</keyword>
<keyword evidence="4" id="KW-0472">Membrane</keyword>
<proteinExistence type="predicted"/>
<evidence type="ECO:0000256" key="4">
    <source>
        <dbReference type="SAM" id="Phobius"/>
    </source>
</evidence>